<dbReference type="SUPFAM" id="SSF53850">
    <property type="entry name" value="Periplasmic binding protein-like II"/>
    <property type="match status" value="1"/>
</dbReference>
<keyword evidence="2" id="KW-0732">Signal</keyword>
<dbReference type="InterPro" id="IPR042100">
    <property type="entry name" value="Bug_dom1"/>
</dbReference>
<reference evidence="4" key="1">
    <citation type="journal article" date="2019" name="Int. J. Syst. Evol. Microbiol.">
        <title>The Global Catalogue of Microorganisms (GCM) 10K type strain sequencing project: providing services to taxonomists for standard genome sequencing and annotation.</title>
        <authorList>
            <consortium name="The Broad Institute Genomics Platform"/>
            <consortium name="The Broad Institute Genome Sequencing Center for Infectious Disease"/>
            <person name="Wu L."/>
            <person name="Ma J."/>
        </authorList>
    </citation>
    <scope>NUCLEOTIDE SEQUENCE [LARGE SCALE GENOMIC DNA]</scope>
    <source>
        <strain evidence="4">KCTC 52094</strain>
    </source>
</reference>
<feature type="signal peptide" evidence="2">
    <location>
        <begin position="1"/>
        <end position="23"/>
    </location>
</feature>
<dbReference type="InterPro" id="IPR005064">
    <property type="entry name" value="BUG"/>
</dbReference>
<evidence type="ECO:0000256" key="1">
    <source>
        <dbReference type="ARBA" id="ARBA00006987"/>
    </source>
</evidence>
<comment type="similarity">
    <text evidence="1">Belongs to the UPF0065 (bug) family.</text>
</comment>
<dbReference type="Proteomes" id="UP001595593">
    <property type="component" value="Unassembled WGS sequence"/>
</dbReference>
<gene>
    <name evidence="3" type="ORF">ACFOD4_00165</name>
</gene>
<sequence length="328" mass="34081">MQRRTCVSLLAALPFAVTRRAQAQAPASPAWKPSRPVTFIVGFAPGGSTDTAARILAEAVGSVLGQSVVVENRAGAAGNIASEAVARSVPDGSTFVAGAIGTHAINQFLYPDMGFHVVRDFAPISLTAMNSAVLVAHPSLPSRSVAELVAQAKVKPGHLNSGTAGSGSTQHLASVLFEQQAGVEFTHVPYRGGAPAIADLIAGRVDIVFAPIVEALAHIQSGQLRALGVTRQDRSPILPEVPAIGEALPGYVFNTWQGLFAPAGTPPHIVAGMSAAVASALRQPRTRQRMEELGFQPMGSTAEEFATFQLAEVAKMEELVRLSGASAK</sequence>
<dbReference type="Pfam" id="PF03401">
    <property type="entry name" value="TctC"/>
    <property type="match status" value="1"/>
</dbReference>
<protein>
    <submittedName>
        <fullName evidence="3">Bug family tripartite tricarboxylate transporter substrate binding protein</fullName>
    </submittedName>
</protein>
<evidence type="ECO:0000313" key="4">
    <source>
        <dbReference type="Proteomes" id="UP001595593"/>
    </source>
</evidence>
<proteinExistence type="inferred from homology"/>
<keyword evidence="4" id="KW-1185">Reference proteome</keyword>
<dbReference type="EMBL" id="JBHRTN010000001">
    <property type="protein sequence ID" value="MFC3123458.1"/>
    <property type="molecule type" value="Genomic_DNA"/>
</dbReference>
<dbReference type="PANTHER" id="PTHR42928:SF5">
    <property type="entry name" value="BLR1237 PROTEIN"/>
    <property type="match status" value="1"/>
</dbReference>
<organism evidence="3 4">
    <name type="scientific">Teichococcus globiformis</name>
    <dbReference type="NCBI Taxonomy" id="2307229"/>
    <lineage>
        <taxon>Bacteria</taxon>
        <taxon>Pseudomonadati</taxon>
        <taxon>Pseudomonadota</taxon>
        <taxon>Alphaproteobacteria</taxon>
        <taxon>Acetobacterales</taxon>
        <taxon>Roseomonadaceae</taxon>
        <taxon>Roseomonas</taxon>
    </lineage>
</organism>
<dbReference type="PIRSF" id="PIRSF017082">
    <property type="entry name" value="YflP"/>
    <property type="match status" value="1"/>
</dbReference>
<dbReference type="CDD" id="cd13578">
    <property type="entry name" value="PBP2_Bug27"/>
    <property type="match status" value="1"/>
</dbReference>
<accession>A0ABV7FW41</accession>
<dbReference type="Gene3D" id="3.40.190.10">
    <property type="entry name" value="Periplasmic binding protein-like II"/>
    <property type="match status" value="1"/>
</dbReference>
<evidence type="ECO:0000313" key="3">
    <source>
        <dbReference type="EMBL" id="MFC3123458.1"/>
    </source>
</evidence>
<dbReference type="Gene3D" id="3.40.190.150">
    <property type="entry name" value="Bordetella uptake gene, domain 1"/>
    <property type="match status" value="1"/>
</dbReference>
<dbReference type="RefSeq" id="WP_379592351.1">
    <property type="nucleotide sequence ID" value="NZ_JBHRTN010000001.1"/>
</dbReference>
<feature type="chain" id="PRO_5046909576" evidence="2">
    <location>
        <begin position="24"/>
        <end position="328"/>
    </location>
</feature>
<name>A0ABV7FW41_9PROT</name>
<dbReference type="PANTHER" id="PTHR42928">
    <property type="entry name" value="TRICARBOXYLATE-BINDING PROTEIN"/>
    <property type="match status" value="1"/>
</dbReference>
<comment type="caution">
    <text evidence="3">The sequence shown here is derived from an EMBL/GenBank/DDBJ whole genome shotgun (WGS) entry which is preliminary data.</text>
</comment>
<evidence type="ECO:0000256" key="2">
    <source>
        <dbReference type="SAM" id="SignalP"/>
    </source>
</evidence>